<dbReference type="CDD" id="cd09168">
    <property type="entry name" value="PLDc_PaPPK1_C2_like"/>
    <property type="match status" value="1"/>
</dbReference>
<dbReference type="InterPro" id="IPR025198">
    <property type="entry name" value="PPK_N_dom"/>
</dbReference>
<feature type="region of interest" description="Disordered" evidence="10">
    <location>
        <begin position="697"/>
        <end position="732"/>
    </location>
</feature>
<keyword evidence="16" id="KW-1185">Reference proteome</keyword>
<feature type="domain" description="Polyphosphate kinase middle" evidence="11">
    <location>
        <begin position="132"/>
        <end position="311"/>
    </location>
</feature>
<feature type="binding site" evidence="8">
    <location>
        <position position="56"/>
    </location>
    <ligand>
        <name>ATP</name>
        <dbReference type="ChEBI" id="CHEBI:30616"/>
    </ligand>
</feature>
<dbReference type="GO" id="GO:0006799">
    <property type="term" value="P:polyphosphate biosynthetic process"/>
    <property type="evidence" value="ECO:0007669"/>
    <property type="project" value="UniProtKB-UniRule"/>
</dbReference>
<dbReference type="Pfam" id="PF02503">
    <property type="entry name" value="PP_kinase"/>
    <property type="match status" value="1"/>
</dbReference>
<dbReference type="PANTHER" id="PTHR30218:SF0">
    <property type="entry name" value="POLYPHOSPHATE KINASE"/>
    <property type="match status" value="1"/>
</dbReference>
<dbReference type="InterPro" id="IPR036830">
    <property type="entry name" value="PP_kinase_middle_dom_sf"/>
</dbReference>
<dbReference type="PIRSF" id="PIRSF015589">
    <property type="entry name" value="PP_kinase"/>
    <property type="match status" value="1"/>
</dbReference>
<dbReference type="AlphaFoldDB" id="A0A0R1ZN09"/>
<accession>A0A0R1ZN09</accession>
<evidence type="ECO:0000259" key="11">
    <source>
        <dbReference type="Pfam" id="PF02503"/>
    </source>
</evidence>
<evidence type="ECO:0000256" key="9">
    <source>
        <dbReference type="RuleBase" id="RU003800"/>
    </source>
</evidence>
<evidence type="ECO:0000259" key="14">
    <source>
        <dbReference type="Pfam" id="PF17941"/>
    </source>
</evidence>
<dbReference type="EC" id="2.7.4.1" evidence="8 9"/>
<keyword evidence="3 8" id="KW-0479">Metal-binding</keyword>
<dbReference type="InterPro" id="IPR041108">
    <property type="entry name" value="PP_kinase_C_1"/>
</dbReference>
<evidence type="ECO:0000313" key="16">
    <source>
        <dbReference type="Proteomes" id="UP000051679"/>
    </source>
</evidence>
<feature type="domain" description="Polyphosphate kinase C-terminal" evidence="14">
    <location>
        <begin position="338"/>
        <end position="503"/>
    </location>
</feature>
<dbReference type="NCBIfam" id="NF003917">
    <property type="entry name" value="PRK05443.1-1"/>
    <property type="match status" value="1"/>
</dbReference>
<feature type="binding site" evidence="8">
    <location>
        <position position="475"/>
    </location>
    <ligand>
        <name>ATP</name>
        <dbReference type="ChEBI" id="CHEBI:30616"/>
    </ligand>
</feature>
<evidence type="ECO:0000313" key="15">
    <source>
        <dbReference type="EMBL" id="KRM55850.1"/>
    </source>
</evidence>
<evidence type="ECO:0000256" key="4">
    <source>
        <dbReference type="ARBA" id="ARBA00022741"/>
    </source>
</evidence>
<feature type="binding site" evidence="8">
    <location>
        <position position="382"/>
    </location>
    <ligand>
        <name>Mg(2+)</name>
        <dbReference type="ChEBI" id="CHEBI:18420"/>
    </ligand>
</feature>
<feature type="binding site" evidence="8">
    <location>
        <position position="599"/>
    </location>
    <ligand>
        <name>ATP</name>
        <dbReference type="ChEBI" id="CHEBI:30616"/>
    </ligand>
</feature>
<dbReference type="CDD" id="cd09165">
    <property type="entry name" value="PLDc_PaPPK1_C1_like"/>
    <property type="match status" value="1"/>
</dbReference>
<comment type="function">
    <text evidence="8 9">Catalyzes the reversible transfer of the terminal phosphate of ATP to form a long-chain polyphosphate (polyP).</text>
</comment>
<comment type="catalytic activity">
    <reaction evidence="8 9">
        <text>[phosphate](n) + ATP = [phosphate](n+1) + ADP</text>
        <dbReference type="Rhea" id="RHEA:19573"/>
        <dbReference type="Rhea" id="RHEA-COMP:9859"/>
        <dbReference type="Rhea" id="RHEA-COMP:14280"/>
        <dbReference type="ChEBI" id="CHEBI:16838"/>
        <dbReference type="ChEBI" id="CHEBI:30616"/>
        <dbReference type="ChEBI" id="CHEBI:456216"/>
        <dbReference type="EC" id="2.7.4.1"/>
    </reaction>
</comment>
<dbReference type="NCBIfam" id="NF003921">
    <property type="entry name" value="PRK05443.2-2"/>
    <property type="match status" value="1"/>
</dbReference>
<dbReference type="GO" id="GO:0008976">
    <property type="term" value="F:polyphosphate kinase activity"/>
    <property type="evidence" value="ECO:0007669"/>
    <property type="project" value="UniProtKB-UniRule"/>
</dbReference>
<evidence type="ECO:0000256" key="7">
    <source>
        <dbReference type="ARBA" id="ARBA00022842"/>
    </source>
</evidence>
<keyword evidence="5 8" id="KW-0418">Kinase</keyword>
<gene>
    <name evidence="8" type="primary">ppk</name>
    <name evidence="15" type="ORF">FC18_GL000900</name>
</gene>
<evidence type="ECO:0000256" key="10">
    <source>
        <dbReference type="SAM" id="MobiDB-lite"/>
    </source>
</evidence>
<protein>
    <recommendedName>
        <fullName evidence="8 9">Polyphosphate kinase</fullName>
        <ecNumber evidence="8 9">2.7.4.1</ecNumber>
    </recommendedName>
    <alternativeName>
        <fullName evidence="8">ATP-polyphosphate phosphotransferase</fullName>
    </alternativeName>
    <alternativeName>
        <fullName evidence="8">Polyphosphoric acid kinase</fullName>
    </alternativeName>
</protein>
<dbReference type="SUPFAM" id="SSF56024">
    <property type="entry name" value="Phospholipase D/nuclease"/>
    <property type="match status" value="2"/>
</dbReference>
<evidence type="ECO:0000256" key="3">
    <source>
        <dbReference type="ARBA" id="ARBA00022723"/>
    </source>
</evidence>
<sequence length="732" mass="83638">MEESTIMSKNPFADPKFYTNRELSWISFNDRVLDEARDKANPLLERVRFLAITQSNLDEFFNVRVASLRKLVSVGYGKADAAGMSPNEQLNAIAEAVHKMVDKQYSTLSRSLMPALAKIGINVHQPSELTGEQLDFVDDYFHQELYPILTPLAVDVSRPFPFIGDHTMNLALRLERPSDKDDKRNFATVQIPDSMPRVIRLPGTGDDFVLLEDVVRQYVGELFVGARIRESAMFRVTRDMGLDVDEEDTSDLMKEIQQQLKKRERGRVMRLEVESDMSKSLERYLVKHMDIDTRDVYPINGPIDLQYLSKLVKSVAPRPDQFYPEAQPFLAPQFKDESIFHLIKQHDLFLHLPYDSFTPVVEFIRQAATDPKVLAVKMTLYRVSSKSPIIKYLKQAADNGKQVTVLVELKARFDEENNVHWAKELERAGCHVIYGLVGLKTHCKIALVVRREEDGMRRYMHMATGNYNDVTARFYTDMGLFTCNPEIGADASNIFNMLSGFSEPPYFHKLVISPDGIRDFLSDRIDDEIKAAKAGRPAEIHMKMNSLSDPHMIRKLYAAGAAGVKVELIVRGICDLKVGIPHVSTNIEVHSIVGRYLEHSRIYAFYADGEHQVFLSSADLMTRNLSRRVEILFPILQEDIRQQVRSIFNLMWDDNAKTRELQPDDTWKRSERRGRTVFNVQDYFVEHAADMATDLLGVEEPDDDQQTAGPRRFIPLTAPEDPDADDVDDPEA</sequence>
<dbReference type="InterPro" id="IPR003414">
    <property type="entry name" value="PP_kinase"/>
</dbReference>
<dbReference type="SUPFAM" id="SSF140356">
    <property type="entry name" value="PPK N-terminal domain-like"/>
    <property type="match status" value="1"/>
</dbReference>
<dbReference type="InterPro" id="IPR024953">
    <property type="entry name" value="PP_kinase_middle"/>
</dbReference>
<dbReference type="Pfam" id="PF13089">
    <property type="entry name" value="PP_kinase_N"/>
    <property type="match status" value="1"/>
</dbReference>
<comment type="cofactor">
    <cofactor evidence="8">
        <name>Mg(2+)</name>
        <dbReference type="ChEBI" id="CHEBI:18420"/>
    </cofactor>
</comment>
<dbReference type="NCBIfam" id="NF003920">
    <property type="entry name" value="PRK05443.2-1"/>
    <property type="match status" value="1"/>
</dbReference>
<dbReference type="Gene3D" id="3.30.1840.10">
    <property type="entry name" value="Polyphosphate kinase middle domain"/>
    <property type="match status" value="1"/>
</dbReference>
<feature type="domain" description="Polyphosphate kinase C-terminal" evidence="13">
    <location>
        <begin position="510"/>
        <end position="681"/>
    </location>
</feature>
<evidence type="ECO:0000256" key="6">
    <source>
        <dbReference type="ARBA" id="ARBA00022840"/>
    </source>
</evidence>
<keyword evidence="7 8" id="KW-0460">Magnesium</keyword>
<feature type="compositionally biased region" description="Acidic residues" evidence="10">
    <location>
        <begin position="720"/>
        <end position="732"/>
    </location>
</feature>
<keyword evidence="6 8" id="KW-0067">ATP-binding</keyword>
<feature type="active site" description="Phosphohistidine intermediate" evidence="8">
    <location>
        <position position="442"/>
    </location>
</feature>
<dbReference type="HAMAP" id="MF_00347">
    <property type="entry name" value="Polyphosphate_kinase"/>
    <property type="match status" value="1"/>
</dbReference>
<dbReference type="NCBIfam" id="NF003918">
    <property type="entry name" value="PRK05443.1-2"/>
    <property type="match status" value="1"/>
</dbReference>
<dbReference type="STRING" id="1291052.FC18_GL000900"/>
<dbReference type="PATRIC" id="fig|1291052.5.peg.916"/>
<keyword evidence="1 8" id="KW-0597">Phosphoprotein</keyword>
<feature type="binding site" evidence="8">
    <location>
        <position position="412"/>
    </location>
    <ligand>
        <name>Mg(2+)</name>
        <dbReference type="ChEBI" id="CHEBI:18420"/>
    </ligand>
</feature>
<dbReference type="PANTHER" id="PTHR30218">
    <property type="entry name" value="POLYPHOSPHATE KINASE"/>
    <property type="match status" value="1"/>
</dbReference>
<dbReference type="GO" id="GO:0046872">
    <property type="term" value="F:metal ion binding"/>
    <property type="evidence" value="ECO:0007669"/>
    <property type="project" value="UniProtKB-KW"/>
</dbReference>
<dbReference type="Proteomes" id="UP000051679">
    <property type="component" value="Unassembled WGS sequence"/>
</dbReference>
<evidence type="ECO:0000256" key="8">
    <source>
        <dbReference type="HAMAP-Rule" id="MF_00347"/>
    </source>
</evidence>
<dbReference type="Gene3D" id="1.20.58.310">
    <property type="entry name" value="Polyphosphate kinase N-terminal domain"/>
    <property type="match status" value="1"/>
</dbReference>
<dbReference type="GO" id="GO:0009358">
    <property type="term" value="C:polyphosphate kinase complex"/>
    <property type="evidence" value="ECO:0007669"/>
    <property type="project" value="InterPro"/>
</dbReference>
<evidence type="ECO:0000256" key="1">
    <source>
        <dbReference type="ARBA" id="ARBA00022553"/>
    </source>
</evidence>
<dbReference type="GO" id="GO:0005524">
    <property type="term" value="F:ATP binding"/>
    <property type="evidence" value="ECO:0007669"/>
    <property type="project" value="UniProtKB-KW"/>
</dbReference>
<dbReference type="SUPFAM" id="SSF143724">
    <property type="entry name" value="PHP14-like"/>
    <property type="match status" value="1"/>
</dbReference>
<proteinExistence type="inferred from homology"/>
<comment type="caution">
    <text evidence="15">The sequence shown here is derived from an EMBL/GenBank/DDBJ whole genome shotgun (WGS) entry which is preliminary data.</text>
</comment>
<keyword evidence="4 8" id="KW-0547">Nucleotide-binding</keyword>
<name>A0A0R1ZN09_9LACO</name>
<dbReference type="Gene3D" id="3.30.870.10">
    <property type="entry name" value="Endonuclease Chain A"/>
    <property type="match status" value="2"/>
</dbReference>
<keyword evidence="2 8" id="KW-0808">Transferase</keyword>
<reference evidence="15 16" key="1">
    <citation type="journal article" date="2015" name="Genome Announc.">
        <title>Expanding the biotechnology potential of lactobacilli through comparative genomics of 213 strains and associated genera.</title>
        <authorList>
            <person name="Sun Z."/>
            <person name="Harris H.M."/>
            <person name="McCann A."/>
            <person name="Guo C."/>
            <person name="Argimon S."/>
            <person name="Zhang W."/>
            <person name="Yang X."/>
            <person name="Jeffery I.B."/>
            <person name="Cooney J.C."/>
            <person name="Kagawa T.F."/>
            <person name="Liu W."/>
            <person name="Song Y."/>
            <person name="Salvetti E."/>
            <person name="Wrobel A."/>
            <person name="Rasinkangas P."/>
            <person name="Parkhill J."/>
            <person name="Rea M.C."/>
            <person name="O'Sullivan O."/>
            <person name="Ritari J."/>
            <person name="Douillard F.P."/>
            <person name="Paul Ross R."/>
            <person name="Yang R."/>
            <person name="Briner A.E."/>
            <person name="Felis G.E."/>
            <person name="de Vos W.M."/>
            <person name="Barrangou R."/>
            <person name="Klaenhammer T.R."/>
            <person name="Caufield P.W."/>
            <person name="Cui Y."/>
            <person name="Zhang H."/>
            <person name="O'Toole P.W."/>
        </authorList>
    </citation>
    <scope>NUCLEOTIDE SEQUENCE [LARGE SCALE GENOMIC DNA]</scope>
    <source>
        <strain evidence="15 16">DSM 20505</strain>
    </source>
</reference>
<evidence type="ECO:0000256" key="2">
    <source>
        <dbReference type="ARBA" id="ARBA00022679"/>
    </source>
</evidence>
<dbReference type="EMBL" id="AYYO01000011">
    <property type="protein sequence ID" value="KRM55850.1"/>
    <property type="molecule type" value="Genomic_DNA"/>
</dbReference>
<dbReference type="FunFam" id="3.30.870.10:FF:000001">
    <property type="entry name" value="Polyphosphate kinase"/>
    <property type="match status" value="1"/>
</dbReference>
<evidence type="ECO:0000259" key="13">
    <source>
        <dbReference type="Pfam" id="PF13090"/>
    </source>
</evidence>
<dbReference type="Pfam" id="PF13090">
    <property type="entry name" value="PP_kinase_C"/>
    <property type="match status" value="1"/>
</dbReference>
<feature type="domain" description="Polyphosphate kinase N-terminal" evidence="12">
    <location>
        <begin position="18"/>
        <end position="123"/>
    </location>
</feature>
<comment type="PTM">
    <text evidence="8 9">An intermediate of this reaction is the autophosphorylated ppk in which a phosphate is covalently linked to a histidine residue through a N-P bond.</text>
</comment>
<dbReference type="NCBIfam" id="TIGR03705">
    <property type="entry name" value="poly_P_kin"/>
    <property type="match status" value="1"/>
</dbReference>
<dbReference type="InterPro" id="IPR025200">
    <property type="entry name" value="PPK_C_dom2"/>
</dbReference>
<evidence type="ECO:0000256" key="5">
    <source>
        <dbReference type="ARBA" id="ARBA00022777"/>
    </source>
</evidence>
<dbReference type="InterPro" id="IPR036832">
    <property type="entry name" value="PPK_N_dom_sf"/>
</dbReference>
<organism evidence="15 16">
    <name type="scientific">Lacticaseibacillus sharpeae JCM 1186 = DSM 20505</name>
    <dbReference type="NCBI Taxonomy" id="1291052"/>
    <lineage>
        <taxon>Bacteria</taxon>
        <taxon>Bacillati</taxon>
        <taxon>Bacillota</taxon>
        <taxon>Bacilli</taxon>
        <taxon>Lactobacillales</taxon>
        <taxon>Lactobacillaceae</taxon>
        <taxon>Lacticaseibacillus</taxon>
    </lineage>
</organism>
<comment type="similarity">
    <text evidence="8 9">Belongs to the polyphosphate kinase 1 (PPK1) family.</text>
</comment>
<dbReference type="Pfam" id="PF17941">
    <property type="entry name" value="PP_kinase_C_1"/>
    <property type="match status" value="1"/>
</dbReference>
<evidence type="ECO:0000259" key="12">
    <source>
        <dbReference type="Pfam" id="PF13089"/>
    </source>
</evidence>
<feature type="binding site" evidence="8">
    <location>
        <position position="571"/>
    </location>
    <ligand>
        <name>ATP</name>
        <dbReference type="ChEBI" id="CHEBI:30616"/>
    </ligand>
</feature>